<dbReference type="Proteomes" id="UP000054937">
    <property type="component" value="Unassembled WGS sequence"/>
</dbReference>
<proteinExistence type="predicted"/>
<protein>
    <submittedName>
        <fullName evidence="2">Uncharacterized protein</fullName>
    </submittedName>
</protein>
<feature type="region of interest" description="Disordered" evidence="1">
    <location>
        <begin position="1"/>
        <end position="45"/>
    </location>
</feature>
<evidence type="ECO:0000313" key="2">
    <source>
        <dbReference type="EMBL" id="KRX00883.1"/>
    </source>
</evidence>
<reference evidence="2 3" key="1">
    <citation type="journal article" date="2015" name="Sci. Rep.">
        <title>Genome of the facultative scuticociliatosis pathogen Pseudocohnilembus persalinus provides insight into its virulence through horizontal gene transfer.</title>
        <authorList>
            <person name="Xiong J."/>
            <person name="Wang G."/>
            <person name="Cheng J."/>
            <person name="Tian M."/>
            <person name="Pan X."/>
            <person name="Warren A."/>
            <person name="Jiang C."/>
            <person name="Yuan D."/>
            <person name="Miao W."/>
        </authorList>
    </citation>
    <scope>NUCLEOTIDE SEQUENCE [LARGE SCALE GENOMIC DNA]</scope>
    <source>
        <strain evidence="2">36N120E</strain>
    </source>
</reference>
<keyword evidence="3" id="KW-1185">Reference proteome</keyword>
<accession>A0A0V0QF97</accession>
<sequence>MDETKEENQKQINKQNYQNEQETQQIVQNKQTDIKDIQNQNQNDQFQDNISIQLQNEDQQNENENESDYNVKPNFEQETARLIEKFYTKEKKTLRSQKYQQQFEINNYKPEPGYYQKLDMEKAIQYVFRNSHKIKQKIKQLKITDKFLEDNVYLNKHFLLVYDGFLQQFLNEGVLQGDFRTVAPKIFVKIEKFVLEQLVQIWQEQSNIDEYNDQITEINQLFKERLGKLEEDIEISIKKQIQFQNELKLMSNSEQIE</sequence>
<comment type="caution">
    <text evidence="2">The sequence shown here is derived from an EMBL/GenBank/DDBJ whole genome shotgun (WGS) entry which is preliminary data.</text>
</comment>
<evidence type="ECO:0000313" key="3">
    <source>
        <dbReference type="Proteomes" id="UP000054937"/>
    </source>
</evidence>
<feature type="compositionally biased region" description="Low complexity" evidence="1">
    <location>
        <begin position="10"/>
        <end position="22"/>
    </location>
</feature>
<dbReference type="InParanoid" id="A0A0V0QF97"/>
<organism evidence="2 3">
    <name type="scientific">Pseudocohnilembus persalinus</name>
    <name type="common">Ciliate</name>
    <dbReference type="NCBI Taxonomy" id="266149"/>
    <lineage>
        <taxon>Eukaryota</taxon>
        <taxon>Sar</taxon>
        <taxon>Alveolata</taxon>
        <taxon>Ciliophora</taxon>
        <taxon>Intramacronucleata</taxon>
        <taxon>Oligohymenophorea</taxon>
        <taxon>Scuticociliatia</taxon>
        <taxon>Philasterida</taxon>
        <taxon>Pseudocohnilembidae</taxon>
        <taxon>Pseudocohnilembus</taxon>
    </lineage>
</organism>
<dbReference type="AlphaFoldDB" id="A0A0V0QF97"/>
<dbReference type="EMBL" id="LDAU01000181">
    <property type="protein sequence ID" value="KRX00883.1"/>
    <property type="molecule type" value="Genomic_DNA"/>
</dbReference>
<dbReference type="OMA" id="MEVAINY"/>
<name>A0A0V0QF97_PSEPJ</name>
<gene>
    <name evidence="2" type="ORF">PPERSA_02062</name>
</gene>
<evidence type="ECO:0000256" key="1">
    <source>
        <dbReference type="SAM" id="MobiDB-lite"/>
    </source>
</evidence>